<dbReference type="EMBL" id="LS992241">
    <property type="protein sequence ID" value="SYX86347.1"/>
    <property type="molecule type" value="Genomic_DNA"/>
</dbReference>
<organism evidence="1 2">
    <name type="scientific">Paenibacillus alvei</name>
    <name type="common">Bacillus alvei</name>
    <dbReference type="NCBI Taxonomy" id="44250"/>
    <lineage>
        <taxon>Bacteria</taxon>
        <taxon>Bacillati</taxon>
        <taxon>Bacillota</taxon>
        <taxon>Bacilli</taxon>
        <taxon>Bacillales</taxon>
        <taxon>Paenibacillaceae</taxon>
        <taxon>Paenibacillus</taxon>
    </lineage>
</organism>
<proteinExistence type="predicted"/>
<name>A0A383RGV4_PAEAL</name>
<dbReference type="Proteomes" id="UP000304148">
    <property type="component" value="Chromosome"/>
</dbReference>
<reference evidence="2" key="1">
    <citation type="submission" date="2018-08" db="EMBL/GenBank/DDBJ databases">
        <authorList>
            <person name="Chevrot R."/>
        </authorList>
    </citation>
    <scope>NUCLEOTIDE SEQUENCE [LARGE SCALE GENOMIC DNA]</scope>
</reference>
<evidence type="ECO:0000313" key="1">
    <source>
        <dbReference type="EMBL" id="SYX86347.1"/>
    </source>
</evidence>
<accession>A0A383RGV4</accession>
<evidence type="ECO:0000313" key="2">
    <source>
        <dbReference type="Proteomes" id="UP000304148"/>
    </source>
</evidence>
<protein>
    <submittedName>
        <fullName evidence="1">Uncharacterized protein</fullName>
    </submittedName>
</protein>
<gene>
    <name evidence="1" type="ORF">PBLR_14769</name>
</gene>
<sequence>MQLAEEENVYMIGARNNHVEVLVEGESNVKYRLAINIKSSVAPEIYQETQQIRYSIMSERISSRKR</sequence>
<dbReference type="AlphaFoldDB" id="A0A383RGV4"/>